<evidence type="ECO:0000313" key="2">
    <source>
        <dbReference type="EMBL" id="KAK2098798.1"/>
    </source>
</evidence>
<comment type="caution">
    <text evidence="2">The sequence shown here is derived from an EMBL/GenBank/DDBJ whole genome shotgun (WGS) entry which is preliminary data.</text>
</comment>
<proteinExistence type="predicted"/>
<dbReference type="EMBL" id="JASSZA010000011">
    <property type="protein sequence ID" value="KAK2098798.1"/>
    <property type="molecule type" value="Genomic_DNA"/>
</dbReference>
<feature type="compositionally biased region" description="Polar residues" evidence="1">
    <location>
        <begin position="102"/>
        <end position="118"/>
    </location>
</feature>
<evidence type="ECO:0000313" key="3">
    <source>
        <dbReference type="Proteomes" id="UP001266305"/>
    </source>
</evidence>
<accession>A0ABQ9UQL7</accession>
<feature type="compositionally biased region" description="Pro residues" evidence="1">
    <location>
        <begin position="23"/>
        <end position="33"/>
    </location>
</feature>
<feature type="region of interest" description="Disordered" evidence="1">
    <location>
        <begin position="1"/>
        <end position="38"/>
    </location>
</feature>
<keyword evidence="3" id="KW-1185">Reference proteome</keyword>
<name>A0ABQ9UQL7_SAGOE</name>
<dbReference type="Proteomes" id="UP001266305">
    <property type="component" value="Unassembled WGS sequence"/>
</dbReference>
<evidence type="ECO:0000256" key="1">
    <source>
        <dbReference type="SAM" id="MobiDB-lite"/>
    </source>
</evidence>
<sequence length="118" mass="12492">MTPGQITTDHHSRQPVPGSPVGRPSPPPPPSAPAFPDGIRARFRSEEAPCLFILHAFLPQKRVNSCARLCAQPRRLRPSSPRESRLLFAPVPGEGRSPAGGASSTGTALQQTPMKGPG</sequence>
<feature type="region of interest" description="Disordered" evidence="1">
    <location>
        <begin position="74"/>
        <end position="118"/>
    </location>
</feature>
<reference evidence="2 3" key="1">
    <citation type="submission" date="2023-05" db="EMBL/GenBank/DDBJ databases">
        <title>B98-5 Cell Line De Novo Hybrid Assembly: An Optical Mapping Approach.</title>
        <authorList>
            <person name="Kananen K."/>
            <person name="Auerbach J.A."/>
            <person name="Kautto E."/>
            <person name="Blachly J.S."/>
        </authorList>
    </citation>
    <scope>NUCLEOTIDE SEQUENCE [LARGE SCALE GENOMIC DNA]</scope>
    <source>
        <strain evidence="2">B95-8</strain>
        <tissue evidence="2">Cell line</tissue>
    </source>
</reference>
<gene>
    <name evidence="2" type="ORF">P7K49_024249</name>
</gene>
<protein>
    <submittedName>
        <fullName evidence="2">Uncharacterized protein</fullName>
    </submittedName>
</protein>
<organism evidence="2 3">
    <name type="scientific">Saguinus oedipus</name>
    <name type="common">Cotton-top tamarin</name>
    <name type="synonym">Oedipomidas oedipus</name>
    <dbReference type="NCBI Taxonomy" id="9490"/>
    <lineage>
        <taxon>Eukaryota</taxon>
        <taxon>Metazoa</taxon>
        <taxon>Chordata</taxon>
        <taxon>Craniata</taxon>
        <taxon>Vertebrata</taxon>
        <taxon>Euteleostomi</taxon>
        <taxon>Mammalia</taxon>
        <taxon>Eutheria</taxon>
        <taxon>Euarchontoglires</taxon>
        <taxon>Primates</taxon>
        <taxon>Haplorrhini</taxon>
        <taxon>Platyrrhini</taxon>
        <taxon>Cebidae</taxon>
        <taxon>Callitrichinae</taxon>
        <taxon>Saguinus</taxon>
    </lineage>
</organism>